<organism evidence="2 3">
    <name type="scientific">Pelagimonas phthalicica</name>
    <dbReference type="NCBI Taxonomy" id="1037362"/>
    <lineage>
        <taxon>Bacteria</taxon>
        <taxon>Pseudomonadati</taxon>
        <taxon>Pseudomonadota</taxon>
        <taxon>Alphaproteobacteria</taxon>
        <taxon>Rhodobacterales</taxon>
        <taxon>Roseobacteraceae</taxon>
        <taxon>Pelagimonas</taxon>
    </lineage>
</organism>
<feature type="domain" description="DUF1330" evidence="1">
    <location>
        <begin position="3"/>
        <end position="89"/>
    </location>
</feature>
<keyword evidence="3" id="KW-1185">Reference proteome</keyword>
<reference evidence="3" key="1">
    <citation type="submission" date="2017-05" db="EMBL/GenBank/DDBJ databases">
        <authorList>
            <person name="Rodrigo-Torres L."/>
            <person name="Arahal R. D."/>
            <person name="Lucena T."/>
        </authorList>
    </citation>
    <scope>NUCLEOTIDE SEQUENCE [LARGE SCALE GENOMIC DNA]</scope>
    <source>
        <strain evidence="3">CECT 8649</strain>
    </source>
</reference>
<evidence type="ECO:0000259" key="1">
    <source>
        <dbReference type="Pfam" id="PF07045"/>
    </source>
</evidence>
<dbReference type="RefSeq" id="WP_099247606.1">
    <property type="nucleotide sequence ID" value="NZ_FXXP01000002.1"/>
</dbReference>
<dbReference type="Pfam" id="PF07045">
    <property type="entry name" value="DUF1330"/>
    <property type="match status" value="1"/>
</dbReference>
<name>A0A238JGK7_9RHOB</name>
<dbReference type="InterPro" id="IPR011008">
    <property type="entry name" value="Dimeric_a/b-barrel"/>
</dbReference>
<dbReference type="EMBL" id="FXXP01000002">
    <property type="protein sequence ID" value="SMX29533.1"/>
    <property type="molecule type" value="Genomic_DNA"/>
</dbReference>
<gene>
    <name evidence="2" type="ORF">TRP8649_03670</name>
</gene>
<sequence length="96" mass="10501">MSALMTSTIRVKDREKLQDYLRQVKALGAQYGAEMLFSGPAQGPIAGVQDHDLVVIVRFPTTEDIDALFGSEAYAPLLDLREAAADMVILKYQDAA</sequence>
<proteinExistence type="predicted"/>
<dbReference type="PANTHER" id="PTHR41521">
    <property type="match status" value="1"/>
</dbReference>
<accession>A0A238JGK7</accession>
<dbReference type="Gene3D" id="3.30.70.100">
    <property type="match status" value="1"/>
</dbReference>
<dbReference type="AlphaFoldDB" id="A0A238JGK7"/>
<dbReference type="InterPro" id="IPR010753">
    <property type="entry name" value="DUF1330"/>
</dbReference>
<dbReference type="SUPFAM" id="SSF54909">
    <property type="entry name" value="Dimeric alpha+beta barrel"/>
    <property type="match status" value="1"/>
</dbReference>
<dbReference type="PANTHER" id="PTHR41521:SF4">
    <property type="entry name" value="BLR0684 PROTEIN"/>
    <property type="match status" value="1"/>
</dbReference>
<evidence type="ECO:0000313" key="3">
    <source>
        <dbReference type="Proteomes" id="UP000225972"/>
    </source>
</evidence>
<dbReference type="OrthoDB" id="9806380at2"/>
<dbReference type="Proteomes" id="UP000225972">
    <property type="component" value="Unassembled WGS sequence"/>
</dbReference>
<protein>
    <recommendedName>
        <fullName evidence="1">DUF1330 domain-containing protein</fullName>
    </recommendedName>
</protein>
<evidence type="ECO:0000313" key="2">
    <source>
        <dbReference type="EMBL" id="SMX29533.1"/>
    </source>
</evidence>